<feature type="region of interest" description="Disordered" evidence="1">
    <location>
        <begin position="239"/>
        <end position="258"/>
    </location>
</feature>
<feature type="region of interest" description="Disordered" evidence="1">
    <location>
        <begin position="49"/>
        <end position="73"/>
    </location>
</feature>
<feature type="region of interest" description="Disordered" evidence="1">
    <location>
        <begin position="169"/>
        <end position="226"/>
    </location>
</feature>
<proteinExistence type="predicted"/>
<dbReference type="AlphaFoldDB" id="A0A4P9XJ92"/>
<dbReference type="Proteomes" id="UP000271241">
    <property type="component" value="Unassembled WGS sequence"/>
</dbReference>
<sequence length="390" mass="42620">SAFFKRLSPASSKIFEKPSDPLADPANANALKKTEAPATGALPVAEKMLSAEKDGKDCDKSSPLPSPAVARAPWMDPDVAKKIGLAEDAADLEPSKMAHRRTMSGLTLQHRPTLSASGSFSFLRGHERKKSDNFSLHEGSATKSTGESTFRMRFQSAASDFVSSLGLSRPTSAMSLNRPAGVGGTTESGSPPQMPPLVPPPRMSSRSHLSDATRQDAENKERQKQQKEYLIEQLRLEQEENERKAMEDGEAHELSSKDHVIISKDTAETTADAAETKRRKSVRKSHRSILSRQLPIRQQSDASWLEITVQLDESNQFQLQAMPNVEYASLRASIWAELIRRQLPESLFAGKALVYRGTHGELTVGGDGPLHEAVEDSLGGGHAHIVFYCV</sequence>
<evidence type="ECO:0000256" key="1">
    <source>
        <dbReference type="SAM" id="MobiDB-lite"/>
    </source>
</evidence>
<evidence type="ECO:0000313" key="3">
    <source>
        <dbReference type="EMBL" id="RKP06482.1"/>
    </source>
</evidence>
<dbReference type="OrthoDB" id="5713747at2759"/>
<feature type="compositionally biased region" description="Basic residues" evidence="1">
    <location>
        <begin position="277"/>
        <end position="286"/>
    </location>
</feature>
<reference evidence="4" key="1">
    <citation type="journal article" date="2018" name="Nat. Microbiol.">
        <title>Leveraging single-cell genomics to expand the fungal tree of life.</title>
        <authorList>
            <person name="Ahrendt S.R."/>
            <person name="Quandt C.A."/>
            <person name="Ciobanu D."/>
            <person name="Clum A."/>
            <person name="Salamov A."/>
            <person name="Andreopoulos B."/>
            <person name="Cheng J.F."/>
            <person name="Woyke T."/>
            <person name="Pelin A."/>
            <person name="Henrissat B."/>
            <person name="Reynolds N.K."/>
            <person name="Benny G.L."/>
            <person name="Smith M.E."/>
            <person name="James T.Y."/>
            <person name="Grigoriev I.V."/>
        </authorList>
    </citation>
    <scope>NUCLEOTIDE SEQUENCE [LARGE SCALE GENOMIC DNA]</scope>
    <source>
        <strain evidence="4">RSA 1356</strain>
    </source>
</reference>
<keyword evidence="4" id="KW-1185">Reference proteome</keyword>
<reference evidence="2" key="2">
    <citation type="submission" date="2018-07" db="EMBL/GenBank/DDBJ databases">
        <title>Leveraging single-cell genomics to expand the Fungal Tree of Life.</title>
        <authorList>
            <consortium name="DOE Joint Genome Institute"/>
            <person name="Ahrendt S.R."/>
            <person name="Quandt C.A."/>
            <person name="Ciobanu D."/>
            <person name="Clum A."/>
            <person name="Salamov A."/>
            <person name="Andreopoulos B."/>
            <person name="Cheng J.-F."/>
            <person name="Woyke T."/>
            <person name="Pelin A."/>
            <person name="Henrissat B."/>
            <person name="Reynolds N."/>
            <person name="Benny G.L."/>
            <person name="Smith M.E."/>
            <person name="James T.Y."/>
            <person name="Grigoriev I.V."/>
        </authorList>
    </citation>
    <scope>NUCLEOTIDE SEQUENCE</scope>
    <source>
        <strain evidence="2">RSA 1356</strain>
    </source>
</reference>
<evidence type="ECO:0000313" key="2">
    <source>
        <dbReference type="EMBL" id="RKP05823.1"/>
    </source>
</evidence>
<feature type="region of interest" description="Disordered" evidence="1">
    <location>
        <begin position="263"/>
        <end position="286"/>
    </location>
</feature>
<evidence type="ECO:0000313" key="4">
    <source>
        <dbReference type="Proteomes" id="UP000271241"/>
    </source>
</evidence>
<dbReference type="EMBL" id="KZ993023">
    <property type="protein sequence ID" value="RKP05823.1"/>
    <property type="molecule type" value="Genomic_DNA"/>
</dbReference>
<gene>
    <name evidence="3" type="ORF">THASP1DRAFT_31707</name>
    <name evidence="2" type="ORF">THASP1DRAFT_32348</name>
</gene>
<dbReference type="EMBL" id="KZ992875">
    <property type="protein sequence ID" value="RKP06482.1"/>
    <property type="molecule type" value="Genomic_DNA"/>
</dbReference>
<protein>
    <submittedName>
        <fullName evidence="2">Uncharacterized protein</fullName>
    </submittedName>
</protein>
<organism evidence="2 4">
    <name type="scientific">Thamnocephalis sphaerospora</name>
    <dbReference type="NCBI Taxonomy" id="78915"/>
    <lineage>
        <taxon>Eukaryota</taxon>
        <taxon>Fungi</taxon>
        <taxon>Fungi incertae sedis</taxon>
        <taxon>Zoopagomycota</taxon>
        <taxon>Zoopagomycotina</taxon>
        <taxon>Zoopagomycetes</taxon>
        <taxon>Zoopagales</taxon>
        <taxon>Sigmoideomycetaceae</taxon>
        <taxon>Thamnocephalis</taxon>
    </lineage>
</organism>
<feature type="non-terminal residue" evidence="2">
    <location>
        <position position="1"/>
    </location>
</feature>
<name>A0A4P9XJ92_9FUNG</name>
<feature type="compositionally biased region" description="Basic and acidic residues" evidence="1">
    <location>
        <begin position="49"/>
        <end position="60"/>
    </location>
</feature>
<feature type="compositionally biased region" description="Pro residues" evidence="1">
    <location>
        <begin position="192"/>
        <end position="202"/>
    </location>
</feature>
<feature type="compositionally biased region" description="Basic and acidic residues" evidence="1">
    <location>
        <begin position="208"/>
        <end position="226"/>
    </location>
</feature>
<accession>A0A4P9XJ92</accession>